<evidence type="ECO:0000313" key="2">
    <source>
        <dbReference type="Proteomes" id="UP000245942"/>
    </source>
</evidence>
<dbReference type="RefSeq" id="XP_025345113.1">
    <property type="nucleotide sequence ID" value="XM_025490522.1"/>
</dbReference>
<name>A0A316U0D1_9BASI</name>
<protein>
    <submittedName>
        <fullName evidence="1">Uncharacterized protein</fullName>
    </submittedName>
</protein>
<sequence>MVGLADDWYSQQKLEFRQRNLSTWEGWVAALRPAFQGDIAEKEAQAIARKWEYRSEYAAAYFFQKHRMIKSCWPHRDPASIARDIWRGLPESYQGMIREQFSANPNLDTLLEELNQYENTWR</sequence>
<organism evidence="1 2">
    <name type="scientific">Pseudomicrostroma glucosiphilum</name>
    <dbReference type="NCBI Taxonomy" id="1684307"/>
    <lineage>
        <taxon>Eukaryota</taxon>
        <taxon>Fungi</taxon>
        <taxon>Dikarya</taxon>
        <taxon>Basidiomycota</taxon>
        <taxon>Ustilaginomycotina</taxon>
        <taxon>Exobasidiomycetes</taxon>
        <taxon>Microstromatales</taxon>
        <taxon>Microstromatales incertae sedis</taxon>
        <taxon>Pseudomicrostroma</taxon>
    </lineage>
</organism>
<gene>
    <name evidence="1" type="ORF">BCV69DRAFT_253506</name>
</gene>
<dbReference type="AlphaFoldDB" id="A0A316U0D1"/>
<feature type="non-terminal residue" evidence="1">
    <location>
        <position position="122"/>
    </location>
</feature>
<dbReference type="OrthoDB" id="2283961at2759"/>
<dbReference type="Proteomes" id="UP000245942">
    <property type="component" value="Unassembled WGS sequence"/>
</dbReference>
<dbReference type="EMBL" id="KZ819339">
    <property type="protein sequence ID" value="PWN17953.1"/>
    <property type="molecule type" value="Genomic_DNA"/>
</dbReference>
<dbReference type="GeneID" id="37012256"/>
<accession>A0A316U0D1</accession>
<keyword evidence="2" id="KW-1185">Reference proteome</keyword>
<evidence type="ECO:0000313" key="1">
    <source>
        <dbReference type="EMBL" id="PWN17953.1"/>
    </source>
</evidence>
<reference evidence="1 2" key="1">
    <citation type="journal article" date="2018" name="Mol. Biol. Evol.">
        <title>Broad Genomic Sampling Reveals a Smut Pathogenic Ancestry of the Fungal Clade Ustilaginomycotina.</title>
        <authorList>
            <person name="Kijpornyongpan T."/>
            <person name="Mondo S.J."/>
            <person name="Barry K."/>
            <person name="Sandor L."/>
            <person name="Lee J."/>
            <person name="Lipzen A."/>
            <person name="Pangilinan J."/>
            <person name="LaButti K."/>
            <person name="Hainaut M."/>
            <person name="Henrissat B."/>
            <person name="Grigoriev I.V."/>
            <person name="Spatafora J.W."/>
            <person name="Aime M.C."/>
        </authorList>
    </citation>
    <scope>NUCLEOTIDE SEQUENCE [LARGE SCALE GENOMIC DNA]</scope>
    <source>
        <strain evidence="1 2">MCA 4718</strain>
    </source>
</reference>
<proteinExistence type="predicted"/>